<evidence type="ECO:0000313" key="5">
    <source>
        <dbReference type="Proteomes" id="UP000712157"/>
    </source>
</evidence>
<feature type="binding site" evidence="3">
    <location>
        <position position="299"/>
    </location>
    <ligand>
        <name>Mg(2+)</name>
        <dbReference type="ChEBI" id="CHEBI:18420"/>
        <label>1</label>
    </ligand>
</feature>
<accession>A0A949K0A4</accession>
<dbReference type="Gene3D" id="1.10.4080.10">
    <property type="entry name" value="ADP-ribosylation/Crystallin J1"/>
    <property type="match status" value="1"/>
</dbReference>
<dbReference type="InterPro" id="IPR036705">
    <property type="entry name" value="Ribosyl_crysJ1_sf"/>
</dbReference>
<dbReference type="InterPro" id="IPR005502">
    <property type="entry name" value="Ribosyl_crysJ1"/>
</dbReference>
<organism evidence="4 5">
    <name type="scientific">Diplocloster agilis</name>
    <dbReference type="NCBI Taxonomy" id="2850323"/>
    <lineage>
        <taxon>Bacteria</taxon>
        <taxon>Bacillati</taxon>
        <taxon>Bacillota</taxon>
        <taxon>Clostridia</taxon>
        <taxon>Lachnospirales</taxon>
        <taxon>Lachnospiraceae</taxon>
        <taxon>Diplocloster</taxon>
    </lineage>
</organism>
<evidence type="ECO:0000256" key="1">
    <source>
        <dbReference type="ARBA" id="ARBA00010702"/>
    </source>
</evidence>
<dbReference type="PANTHER" id="PTHR16222:SF24">
    <property type="entry name" value="ADP-RIBOSYLHYDROLASE ARH3"/>
    <property type="match status" value="1"/>
</dbReference>
<feature type="binding site" evidence="3">
    <location>
        <position position="297"/>
    </location>
    <ligand>
        <name>Mg(2+)</name>
        <dbReference type="ChEBI" id="CHEBI:18420"/>
        <label>1</label>
    </ligand>
</feature>
<gene>
    <name evidence="4" type="ORF">KTH89_07720</name>
</gene>
<feature type="binding site" evidence="3">
    <location>
        <position position="300"/>
    </location>
    <ligand>
        <name>Mg(2+)</name>
        <dbReference type="ChEBI" id="CHEBI:18420"/>
        <label>1</label>
    </ligand>
</feature>
<proteinExistence type="inferred from homology"/>
<dbReference type="PANTHER" id="PTHR16222">
    <property type="entry name" value="ADP-RIBOSYLGLYCOHYDROLASE"/>
    <property type="match status" value="1"/>
</dbReference>
<dbReference type="InterPro" id="IPR050792">
    <property type="entry name" value="ADP-ribosylglycohydrolase"/>
</dbReference>
<feature type="binding site" evidence="3">
    <location>
        <position position="64"/>
    </location>
    <ligand>
        <name>Mg(2+)</name>
        <dbReference type="ChEBI" id="CHEBI:18420"/>
        <label>1</label>
    </ligand>
</feature>
<dbReference type="EMBL" id="JAHQCW010000009">
    <property type="protein sequence ID" value="MBU9736420.1"/>
    <property type="molecule type" value="Genomic_DNA"/>
</dbReference>
<sequence>MESRKNKILGGLLGAAVGDAMGAATEMRTTALIKQRFGGLVTDFVEHPDDNLSRGTPAGLVTDDFSIAYFTAEEMLERKSRITHEIAEAAMLRWSEHEIYRRFVGPTTNEYLAVLKGEKKPAPLLEMPVQVDRLLCNNTRATNGAGMKSGLMGLFNPCDMDSAIDEAIIQCSGTHNNVISLSAACAVAAATAAAFGENISYLEILEAGIYGAEEGYRRAEKTAQPAAGGNIVKKIRLAVQIGMRHQGDFDKAMGEITDIIGGGIYAYEAIPAVFGHIAACKGRAMESIIMGVNAGDDTDTVACMTGYITGAMHGADVFPIKHLELIDRVNHFDLRQMADDIGSFLNAEKEGAA</sequence>
<feature type="binding site" evidence="3">
    <location>
        <position position="63"/>
    </location>
    <ligand>
        <name>Mg(2+)</name>
        <dbReference type="ChEBI" id="CHEBI:18420"/>
        <label>1</label>
    </ligand>
</feature>
<keyword evidence="2" id="KW-0378">Hydrolase</keyword>
<name>A0A949K0A4_9FIRM</name>
<comment type="cofactor">
    <cofactor evidence="3">
        <name>Mg(2+)</name>
        <dbReference type="ChEBI" id="CHEBI:18420"/>
    </cofactor>
    <text evidence="3">Binds 2 magnesium ions per subunit.</text>
</comment>
<keyword evidence="3" id="KW-0479">Metal-binding</keyword>
<dbReference type="AlphaFoldDB" id="A0A949K0A4"/>
<reference evidence="4" key="1">
    <citation type="submission" date="2021-06" db="EMBL/GenBank/DDBJ databases">
        <title>Description of novel taxa of the family Lachnospiraceae.</title>
        <authorList>
            <person name="Chaplin A.V."/>
            <person name="Sokolova S.R."/>
            <person name="Pikina A.P."/>
            <person name="Korzhanova M."/>
            <person name="Belova V."/>
            <person name="Korostin D."/>
            <person name="Efimov B.A."/>
        </authorList>
    </citation>
    <scope>NUCLEOTIDE SEQUENCE</scope>
    <source>
        <strain evidence="4">ASD5720</strain>
    </source>
</reference>
<dbReference type="Pfam" id="PF03747">
    <property type="entry name" value="ADP_ribosyl_GH"/>
    <property type="match status" value="1"/>
</dbReference>
<dbReference type="RefSeq" id="WP_238721281.1">
    <property type="nucleotide sequence ID" value="NZ_JAHQCW010000009.1"/>
</dbReference>
<keyword evidence="5" id="KW-1185">Reference proteome</keyword>
<comment type="caution">
    <text evidence="4">The sequence shown here is derived from an EMBL/GenBank/DDBJ whole genome shotgun (WGS) entry which is preliminary data.</text>
</comment>
<dbReference type="Proteomes" id="UP000712157">
    <property type="component" value="Unassembled WGS sequence"/>
</dbReference>
<keyword evidence="3" id="KW-0460">Magnesium</keyword>
<dbReference type="GO" id="GO:0046872">
    <property type="term" value="F:metal ion binding"/>
    <property type="evidence" value="ECO:0007669"/>
    <property type="project" value="UniProtKB-KW"/>
</dbReference>
<evidence type="ECO:0000313" key="4">
    <source>
        <dbReference type="EMBL" id="MBU9736420.1"/>
    </source>
</evidence>
<protein>
    <submittedName>
        <fullName evidence="4">ADP-ribosylglycohydrolase family protein</fullName>
    </submittedName>
</protein>
<dbReference type="GO" id="GO:0016787">
    <property type="term" value="F:hydrolase activity"/>
    <property type="evidence" value="ECO:0007669"/>
    <property type="project" value="UniProtKB-KW"/>
</dbReference>
<comment type="similarity">
    <text evidence="1">Belongs to the ADP-ribosylglycohydrolase family.</text>
</comment>
<feature type="binding site" evidence="3">
    <location>
        <position position="62"/>
    </location>
    <ligand>
        <name>Mg(2+)</name>
        <dbReference type="ChEBI" id="CHEBI:18420"/>
        <label>1</label>
    </ligand>
</feature>
<evidence type="ECO:0000256" key="2">
    <source>
        <dbReference type="ARBA" id="ARBA00022801"/>
    </source>
</evidence>
<evidence type="ECO:0000256" key="3">
    <source>
        <dbReference type="PIRSR" id="PIRSR605502-1"/>
    </source>
</evidence>
<dbReference type="SUPFAM" id="SSF101478">
    <property type="entry name" value="ADP-ribosylglycohydrolase"/>
    <property type="match status" value="1"/>
</dbReference>